<feature type="transmembrane region" description="Helical" evidence="5">
    <location>
        <begin position="382"/>
        <end position="399"/>
    </location>
</feature>
<evidence type="ECO:0000256" key="3">
    <source>
        <dbReference type="ARBA" id="ARBA00022989"/>
    </source>
</evidence>
<evidence type="ECO:0000259" key="6">
    <source>
        <dbReference type="Pfam" id="PF04932"/>
    </source>
</evidence>
<dbReference type="RefSeq" id="WP_212686834.1">
    <property type="nucleotide sequence ID" value="NZ_JAGSPN010000002.1"/>
</dbReference>
<reference evidence="7" key="1">
    <citation type="submission" date="2021-04" db="EMBL/GenBank/DDBJ databases">
        <title>novel species isolated from subtropical streams in China.</title>
        <authorList>
            <person name="Lu H."/>
        </authorList>
    </citation>
    <scope>NUCLEOTIDE SEQUENCE</scope>
    <source>
        <strain evidence="7">LFS511W</strain>
    </source>
</reference>
<keyword evidence="3 5" id="KW-1133">Transmembrane helix</keyword>
<evidence type="ECO:0000256" key="4">
    <source>
        <dbReference type="ARBA" id="ARBA00023136"/>
    </source>
</evidence>
<feature type="transmembrane region" description="Helical" evidence="5">
    <location>
        <begin position="149"/>
        <end position="169"/>
    </location>
</feature>
<dbReference type="Proteomes" id="UP000680067">
    <property type="component" value="Unassembled WGS sequence"/>
</dbReference>
<feature type="transmembrane region" description="Helical" evidence="5">
    <location>
        <begin position="181"/>
        <end position="199"/>
    </location>
</feature>
<dbReference type="EMBL" id="JAGSPN010000002">
    <property type="protein sequence ID" value="MBR7781490.1"/>
    <property type="molecule type" value="Genomic_DNA"/>
</dbReference>
<evidence type="ECO:0000313" key="8">
    <source>
        <dbReference type="Proteomes" id="UP000680067"/>
    </source>
</evidence>
<dbReference type="PANTHER" id="PTHR37422:SF13">
    <property type="entry name" value="LIPOPOLYSACCHARIDE BIOSYNTHESIS PROTEIN PA4999-RELATED"/>
    <property type="match status" value="1"/>
</dbReference>
<feature type="transmembrane region" description="Helical" evidence="5">
    <location>
        <begin position="20"/>
        <end position="45"/>
    </location>
</feature>
<dbReference type="PANTHER" id="PTHR37422">
    <property type="entry name" value="TEICHURONIC ACID BIOSYNTHESIS PROTEIN TUAE"/>
    <property type="match status" value="1"/>
</dbReference>
<comment type="subcellular location">
    <subcellularLocation>
        <location evidence="1">Membrane</location>
        <topology evidence="1">Multi-pass membrane protein</topology>
    </subcellularLocation>
</comment>
<dbReference type="GO" id="GO:0016020">
    <property type="term" value="C:membrane"/>
    <property type="evidence" value="ECO:0007669"/>
    <property type="project" value="UniProtKB-SubCell"/>
</dbReference>
<feature type="domain" description="O-antigen ligase-related" evidence="6">
    <location>
        <begin position="189"/>
        <end position="357"/>
    </location>
</feature>
<evidence type="ECO:0000256" key="5">
    <source>
        <dbReference type="SAM" id="Phobius"/>
    </source>
</evidence>
<evidence type="ECO:0000313" key="7">
    <source>
        <dbReference type="EMBL" id="MBR7781490.1"/>
    </source>
</evidence>
<evidence type="ECO:0000256" key="1">
    <source>
        <dbReference type="ARBA" id="ARBA00004141"/>
    </source>
</evidence>
<evidence type="ECO:0000256" key="2">
    <source>
        <dbReference type="ARBA" id="ARBA00022692"/>
    </source>
</evidence>
<feature type="transmembrane region" description="Helical" evidence="5">
    <location>
        <begin position="57"/>
        <end position="77"/>
    </location>
</feature>
<keyword evidence="4 5" id="KW-0472">Membrane</keyword>
<proteinExistence type="predicted"/>
<feature type="transmembrane region" description="Helical" evidence="5">
    <location>
        <begin position="228"/>
        <end position="247"/>
    </location>
</feature>
<dbReference type="GO" id="GO:0016874">
    <property type="term" value="F:ligase activity"/>
    <property type="evidence" value="ECO:0007669"/>
    <property type="project" value="UniProtKB-KW"/>
</dbReference>
<feature type="transmembrane region" description="Helical" evidence="5">
    <location>
        <begin position="205"/>
        <end position="221"/>
    </location>
</feature>
<feature type="transmembrane region" description="Helical" evidence="5">
    <location>
        <begin position="341"/>
        <end position="361"/>
    </location>
</feature>
<comment type="caution">
    <text evidence="7">The sequence shown here is derived from an EMBL/GenBank/DDBJ whole genome shotgun (WGS) entry which is preliminary data.</text>
</comment>
<feature type="transmembrane region" description="Helical" evidence="5">
    <location>
        <begin position="89"/>
        <end position="108"/>
    </location>
</feature>
<dbReference type="AlphaFoldDB" id="A0A941DKI3"/>
<accession>A0A941DKI3</accession>
<keyword evidence="8" id="KW-1185">Reference proteome</keyword>
<feature type="transmembrane region" description="Helical" evidence="5">
    <location>
        <begin position="120"/>
        <end position="137"/>
    </location>
</feature>
<organism evidence="7 8">
    <name type="scientific">Undibacterium luofuense</name>
    <dbReference type="NCBI Taxonomy" id="2828733"/>
    <lineage>
        <taxon>Bacteria</taxon>
        <taxon>Pseudomonadati</taxon>
        <taxon>Pseudomonadota</taxon>
        <taxon>Betaproteobacteria</taxon>
        <taxon>Burkholderiales</taxon>
        <taxon>Oxalobacteraceae</taxon>
        <taxon>Undibacterium</taxon>
    </lineage>
</organism>
<name>A0A941DKI3_9BURK</name>
<sequence>MKKILPQFHGSDIPQRILVWLPLTLFFPVGFMYAGLFAFWVSWAVSGDWKSRWNQLVKNPLLIPVLSLSLMTLLMSLTHRSELVSDHEFWTAVGHYQSYLLILPFLTLSSGNWQQKMENIFLGSAVLAGALFLLNALHVLPDVTLFKSYVFYLGNKSILLGILLALAACMTWVKLAFDKQITVGNIALFVFLTLTAVFLAKTRTAVLLFLLGFIIVTLCSIRWSWKSVLLIALFIGCISALWTYAISQPRPTTCVVNEVKAAPWEILHLRAVCTLQQVNDLREGRQSKDDDGMRSEIYRITSEIISEQPMVGHGAGSWMPIYHSRAQGLSSGTMTTPHSDYLLYLTEFGLIGLFALLMVWGQQILVSVKLLRAGTALVQKRGLQLLVLTLFMSAGAFFNAIMRDAVFAVAFLILLSIPVSGLRR</sequence>
<keyword evidence="7" id="KW-0436">Ligase</keyword>
<dbReference type="InterPro" id="IPR051533">
    <property type="entry name" value="WaaL-like"/>
</dbReference>
<feature type="transmembrane region" description="Helical" evidence="5">
    <location>
        <begin position="405"/>
        <end position="422"/>
    </location>
</feature>
<keyword evidence="2 5" id="KW-0812">Transmembrane</keyword>
<gene>
    <name evidence="7" type="ORF">KDM89_05015</name>
</gene>
<dbReference type="Pfam" id="PF04932">
    <property type="entry name" value="Wzy_C"/>
    <property type="match status" value="1"/>
</dbReference>
<protein>
    <submittedName>
        <fullName evidence="7">O-antigen ligase family protein</fullName>
    </submittedName>
</protein>
<dbReference type="InterPro" id="IPR007016">
    <property type="entry name" value="O-antigen_ligase-rel_domated"/>
</dbReference>